<dbReference type="Gene3D" id="3.30.2130.30">
    <property type="match status" value="1"/>
</dbReference>
<dbReference type="InterPro" id="IPR004114">
    <property type="entry name" value="THUMP_dom"/>
</dbReference>
<evidence type="ECO:0000256" key="2">
    <source>
        <dbReference type="ARBA" id="ARBA00022679"/>
    </source>
</evidence>
<dbReference type="InterPro" id="IPR000241">
    <property type="entry name" value="RlmKL-like_Mtase"/>
</dbReference>
<dbReference type="PROSITE" id="PS00092">
    <property type="entry name" value="N6_MTASE"/>
    <property type="match status" value="1"/>
</dbReference>
<dbReference type="AlphaFoldDB" id="A0A9D2MN83"/>
<keyword evidence="1 6" id="KW-0489">Methyltransferase</keyword>
<evidence type="ECO:0000259" key="3">
    <source>
        <dbReference type="Pfam" id="PF01170"/>
    </source>
</evidence>
<dbReference type="EMBL" id="DWXO01000076">
    <property type="protein sequence ID" value="HJB80860.1"/>
    <property type="molecule type" value="Genomic_DNA"/>
</dbReference>
<dbReference type="Pfam" id="PF22020">
    <property type="entry name" value="RlmL_1st"/>
    <property type="match status" value="1"/>
</dbReference>
<dbReference type="Pfam" id="PF01170">
    <property type="entry name" value="UPF0020"/>
    <property type="match status" value="1"/>
</dbReference>
<dbReference type="Pfam" id="PF02926">
    <property type="entry name" value="THUMP"/>
    <property type="match status" value="1"/>
</dbReference>
<dbReference type="CDD" id="cd11715">
    <property type="entry name" value="THUMP_AdoMetMT"/>
    <property type="match status" value="1"/>
</dbReference>
<feature type="domain" description="Ribosomal RNA large subunit methyltransferase K/L-like methyltransferase" evidence="3">
    <location>
        <begin position="163"/>
        <end position="367"/>
    </location>
</feature>
<feature type="domain" description="RlmL ferredoxin-like" evidence="5">
    <location>
        <begin position="5"/>
        <end position="60"/>
    </location>
</feature>
<gene>
    <name evidence="6" type="ORF">H9712_07730</name>
</gene>
<sequence>MKELELLIPTLFGLEGLCAEELRRLGLPEVKAENGRVCCKARPADIPRVNLNLRTGERVLLVVGRYHAADFEALFEGAKALPWEDFIPREGAFPVKGHSLNSQLHALPAIQSVLKKALAARLGQKYGMDTLPETGALYQVQFSLMHDEITLMLDTTGAGLHKRGYRAVGVIAPLRETLAAAVVLLSRYRGKDPFCDPFCGSGTIAIEAALIAKNRAPGLNRAFSAQRWKWLDSGLWLQAADEAMDKEYHGDYDIWGGDIDPKAVAIARDNAVKADVEDVVSFEVADATRFHRDAPVGRVVTNPPYGERIMEKREAEELYKAFGRAVRTLPEGWRVSVLSSHTEFERTFGRTADKKRKLYNGMLKCDLFQYGLDRRR</sequence>
<dbReference type="InterPro" id="IPR002052">
    <property type="entry name" value="DNA_methylase_N6_adenine_CS"/>
</dbReference>
<feature type="domain" description="THUMP" evidence="4">
    <location>
        <begin position="68"/>
        <end position="154"/>
    </location>
</feature>
<dbReference type="GO" id="GO:0070043">
    <property type="term" value="F:rRNA (guanine-N7-)-methyltransferase activity"/>
    <property type="evidence" value="ECO:0007669"/>
    <property type="project" value="TreeGrafter"/>
</dbReference>
<dbReference type="PANTHER" id="PTHR47313">
    <property type="entry name" value="RIBOSOMAL RNA LARGE SUBUNIT METHYLTRANSFERASE K/L"/>
    <property type="match status" value="1"/>
</dbReference>
<dbReference type="GO" id="GO:0003723">
    <property type="term" value="F:RNA binding"/>
    <property type="evidence" value="ECO:0007669"/>
    <property type="project" value="InterPro"/>
</dbReference>
<protein>
    <submittedName>
        <fullName evidence="6">Class I SAM-dependent RNA methyltransferase</fullName>
    </submittedName>
</protein>
<keyword evidence="2" id="KW-0808">Transferase</keyword>
<reference evidence="6" key="2">
    <citation type="submission" date="2021-04" db="EMBL/GenBank/DDBJ databases">
        <authorList>
            <person name="Gilroy R."/>
        </authorList>
    </citation>
    <scope>NUCLEOTIDE SEQUENCE</scope>
    <source>
        <strain evidence="6">CHK192-8294</strain>
    </source>
</reference>
<dbReference type="SUPFAM" id="SSF53335">
    <property type="entry name" value="S-adenosyl-L-methionine-dependent methyltransferases"/>
    <property type="match status" value="1"/>
</dbReference>
<dbReference type="Gene3D" id="3.40.50.150">
    <property type="entry name" value="Vaccinia Virus protein VP39"/>
    <property type="match status" value="1"/>
</dbReference>
<dbReference type="GO" id="GO:0008990">
    <property type="term" value="F:rRNA (guanine-N2-)-methyltransferase activity"/>
    <property type="evidence" value="ECO:0007669"/>
    <property type="project" value="TreeGrafter"/>
</dbReference>
<dbReference type="PANTHER" id="PTHR47313:SF1">
    <property type="entry name" value="RIBOSOMAL RNA LARGE SUBUNIT METHYLTRANSFERASE K_L"/>
    <property type="match status" value="1"/>
</dbReference>
<dbReference type="PROSITE" id="PS01261">
    <property type="entry name" value="UPF0020"/>
    <property type="match status" value="1"/>
</dbReference>
<dbReference type="InterPro" id="IPR053943">
    <property type="entry name" value="RlmKL-like_Mtase_CS"/>
</dbReference>
<reference evidence="6" key="1">
    <citation type="journal article" date="2021" name="PeerJ">
        <title>Extensive microbial diversity within the chicken gut microbiome revealed by metagenomics and culture.</title>
        <authorList>
            <person name="Gilroy R."/>
            <person name="Ravi A."/>
            <person name="Getino M."/>
            <person name="Pursley I."/>
            <person name="Horton D.L."/>
            <person name="Alikhan N.F."/>
            <person name="Baker D."/>
            <person name="Gharbi K."/>
            <person name="Hall N."/>
            <person name="Watson M."/>
            <person name="Adriaenssens E.M."/>
            <person name="Foster-Nyarko E."/>
            <person name="Jarju S."/>
            <person name="Secka A."/>
            <person name="Antonio M."/>
            <person name="Oren A."/>
            <person name="Chaudhuri R.R."/>
            <person name="La Ragione R."/>
            <person name="Hildebrand F."/>
            <person name="Pallen M.J."/>
        </authorList>
    </citation>
    <scope>NUCLEOTIDE SEQUENCE</scope>
    <source>
        <strain evidence="6">CHK192-8294</strain>
    </source>
</reference>
<proteinExistence type="predicted"/>
<dbReference type="Proteomes" id="UP000823921">
    <property type="component" value="Unassembled WGS sequence"/>
</dbReference>
<accession>A0A9D2MN83</accession>
<comment type="caution">
    <text evidence="6">The sequence shown here is derived from an EMBL/GenBank/DDBJ whole genome shotgun (WGS) entry which is preliminary data.</text>
</comment>
<organism evidence="6 7">
    <name type="scientific">Candidatus Flavonifractor intestinigallinarum</name>
    <dbReference type="NCBI Taxonomy" id="2838586"/>
    <lineage>
        <taxon>Bacteria</taxon>
        <taxon>Bacillati</taxon>
        <taxon>Bacillota</taxon>
        <taxon>Clostridia</taxon>
        <taxon>Eubacteriales</taxon>
        <taxon>Oscillospiraceae</taxon>
        <taxon>Flavonifractor</taxon>
    </lineage>
</organism>
<evidence type="ECO:0000259" key="5">
    <source>
        <dbReference type="Pfam" id="PF22020"/>
    </source>
</evidence>
<dbReference type="InterPro" id="IPR029063">
    <property type="entry name" value="SAM-dependent_MTases_sf"/>
</dbReference>
<dbReference type="InterPro" id="IPR054170">
    <property type="entry name" value="RlmL_1st"/>
</dbReference>
<evidence type="ECO:0000313" key="6">
    <source>
        <dbReference type="EMBL" id="HJB80860.1"/>
    </source>
</evidence>
<evidence type="ECO:0000259" key="4">
    <source>
        <dbReference type="Pfam" id="PF02926"/>
    </source>
</evidence>
<name>A0A9D2MN83_9FIRM</name>
<evidence type="ECO:0000256" key="1">
    <source>
        <dbReference type="ARBA" id="ARBA00022603"/>
    </source>
</evidence>
<evidence type="ECO:0000313" key="7">
    <source>
        <dbReference type="Proteomes" id="UP000823921"/>
    </source>
</evidence>